<gene>
    <name evidence="1" type="ORF">GRJ2_000473000</name>
</gene>
<keyword evidence="2" id="KW-1185">Reference proteome</keyword>
<dbReference type="PANTHER" id="PTHR33332">
    <property type="entry name" value="REVERSE TRANSCRIPTASE DOMAIN-CONTAINING PROTEIN"/>
    <property type="match status" value="1"/>
</dbReference>
<comment type="caution">
    <text evidence="1">The sequence shown here is derived from an EMBL/GenBank/DDBJ whole genome shotgun (WGS) entry which is preliminary data.</text>
</comment>
<proteinExistence type="predicted"/>
<organism evidence="1 2">
    <name type="scientific">Grus japonensis</name>
    <name type="common">Japanese crane</name>
    <name type="synonym">Red-crowned crane</name>
    <dbReference type="NCBI Taxonomy" id="30415"/>
    <lineage>
        <taxon>Eukaryota</taxon>
        <taxon>Metazoa</taxon>
        <taxon>Chordata</taxon>
        <taxon>Craniata</taxon>
        <taxon>Vertebrata</taxon>
        <taxon>Euteleostomi</taxon>
        <taxon>Archelosauria</taxon>
        <taxon>Archosauria</taxon>
        <taxon>Dinosauria</taxon>
        <taxon>Saurischia</taxon>
        <taxon>Theropoda</taxon>
        <taxon>Coelurosauria</taxon>
        <taxon>Aves</taxon>
        <taxon>Neognathae</taxon>
        <taxon>Neoaves</taxon>
        <taxon>Gruiformes</taxon>
        <taxon>Gruidae</taxon>
        <taxon>Grus</taxon>
    </lineage>
</organism>
<protein>
    <submittedName>
        <fullName evidence="1">Mitochondrial enolase superfamily member 1</fullName>
    </submittedName>
</protein>
<evidence type="ECO:0000313" key="1">
    <source>
        <dbReference type="EMBL" id="GAB0180077.1"/>
    </source>
</evidence>
<evidence type="ECO:0000313" key="2">
    <source>
        <dbReference type="Proteomes" id="UP001623348"/>
    </source>
</evidence>
<dbReference type="AlphaFoldDB" id="A0ABC9W4Z2"/>
<sequence length="141" mass="16156">MPSLSPGRNNTRHQYTLVTNWLESSSAEKVFRVLVDSKLTTSQQCALAAKKANSLLACMRKSVVSMSREVTLTLCSALVSPHLEYYVQFWALQYKRDMDMLERVQPRAMNWSIFDMRRGRESWDHAASGEDKVEEDLFSCG</sequence>
<name>A0ABC9W4Z2_GRUJA</name>
<dbReference type="Proteomes" id="UP001623348">
    <property type="component" value="Unassembled WGS sequence"/>
</dbReference>
<accession>A0ABC9W4Z2</accession>
<dbReference type="EMBL" id="BAAFJT010000001">
    <property type="protein sequence ID" value="GAB0180077.1"/>
    <property type="molecule type" value="Genomic_DNA"/>
</dbReference>
<reference evidence="1 2" key="1">
    <citation type="submission" date="2024-06" db="EMBL/GenBank/DDBJ databases">
        <title>The draft genome of Grus japonensis, version 3.</title>
        <authorList>
            <person name="Nabeshima K."/>
            <person name="Suzuki S."/>
            <person name="Onuma M."/>
        </authorList>
    </citation>
    <scope>NUCLEOTIDE SEQUENCE [LARGE SCALE GENOMIC DNA]</scope>
    <source>
        <strain evidence="1 2">451A</strain>
    </source>
</reference>